<protein>
    <submittedName>
        <fullName evidence="1">Uncharacterized protein</fullName>
    </submittedName>
</protein>
<evidence type="ECO:0000313" key="2">
    <source>
        <dbReference type="Proteomes" id="UP001281147"/>
    </source>
</evidence>
<proteinExistence type="predicted"/>
<accession>A0ACC3NUE6</accession>
<gene>
    <name evidence="1" type="ORF">LTR37_002406</name>
</gene>
<evidence type="ECO:0000313" key="1">
    <source>
        <dbReference type="EMBL" id="KAK3722415.1"/>
    </source>
</evidence>
<comment type="caution">
    <text evidence="1">The sequence shown here is derived from an EMBL/GenBank/DDBJ whole genome shotgun (WGS) entry which is preliminary data.</text>
</comment>
<sequence length="296" mass="31943">MPERTVTTSHDLYDNSQQGIVIGVACSVAAVAAVIAGALWFTRKKWLAYLRRSKSGGEDSYSDKVFASDWKSLSTAGTGALPRNGCSGSNTLHTPSDLYRAEPEPDDRPSSLACSPLTAPYALTDMGVDGGGTRVSTQVRFYSLTNPDPQSATTDSSHGRQDSLCSRSDENNMGSMDGEEDIPSTSATSEEDVPSATAETDTDMVSPMTPETAHFDSRHTSPPSPMSPALRYTAYRPESIAYSAYKRHLPDKMLRNVVEPPPSLPQHYSIASHPLSKANARNRPSWAHISAQEAML</sequence>
<dbReference type="EMBL" id="JAUTXU010000013">
    <property type="protein sequence ID" value="KAK3722415.1"/>
    <property type="molecule type" value="Genomic_DNA"/>
</dbReference>
<reference evidence="1" key="1">
    <citation type="submission" date="2023-07" db="EMBL/GenBank/DDBJ databases">
        <title>Black Yeasts Isolated from many extreme environments.</title>
        <authorList>
            <person name="Coleine C."/>
            <person name="Stajich J.E."/>
            <person name="Selbmann L."/>
        </authorList>
    </citation>
    <scope>NUCLEOTIDE SEQUENCE</scope>
    <source>
        <strain evidence="1">CCFEE 5714</strain>
    </source>
</reference>
<organism evidence="1 2">
    <name type="scientific">Vermiconidia calcicola</name>
    <dbReference type="NCBI Taxonomy" id="1690605"/>
    <lineage>
        <taxon>Eukaryota</taxon>
        <taxon>Fungi</taxon>
        <taxon>Dikarya</taxon>
        <taxon>Ascomycota</taxon>
        <taxon>Pezizomycotina</taxon>
        <taxon>Dothideomycetes</taxon>
        <taxon>Dothideomycetidae</taxon>
        <taxon>Mycosphaerellales</taxon>
        <taxon>Extremaceae</taxon>
        <taxon>Vermiconidia</taxon>
    </lineage>
</organism>
<keyword evidence="2" id="KW-1185">Reference proteome</keyword>
<name>A0ACC3NUE6_9PEZI</name>
<dbReference type="Proteomes" id="UP001281147">
    <property type="component" value="Unassembled WGS sequence"/>
</dbReference>